<feature type="region of interest" description="Disordered" evidence="2">
    <location>
        <begin position="210"/>
        <end position="233"/>
    </location>
</feature>
<comment type="similarity">
    <text evidence="1">Belongs to the JARID1 histone demethylase family.</text>
</comment>
<dbReference type="PANTHER" id="PTHR12461:SF105">
    <property type="entry name" value="HYPOXIA-INDUCIBLE FACTOR 1-ALPHA INHIBITOR"/>
    <property type="match status" value="1"/>
</dbReference>
<dbReference type="Pfam" id="PF13621">
    <property type="entry name" value="Cupin_8"/>
    <property type="match status" value="1"/>
</dbReference>
<feature type="region of interest" description="Disordered" evidence="2">
    <location>
        <begin position="1"/>
        <end position="23"/>
    </location>
</feature>
<organism evidence="4">
    <name type="scientific">Ostreococcus tauri</name>
    <name type="common">Marine green alga</name>
    <dbReference type="NCBI Taxonomy" id="70448"/>
    <lineage>
        <taxon>Eukaryota</taxon>
        <taxon>Viridiplantae</taxon>
        <taxon>Chlorophyta</taxon>
        <taxon>Mamiellophyceae</taxon>
        <taxon>Mamiellales</taxon>
        <taxon>Bathycoccaceae</taxon>
        <taxon>Ostreococcus</taxon>
    </lineage>
</organism>
<dbReference type="InterPro" id="IPR003347">
    <property type="entry name" value="JmjC_dom"/>
</dbReference>
<proteinExistence type="inferred from homology"/>
<evidence type="ECO:0000256" key="1">
    <source>
        <dbReference type="ARBA" id="ARBA00006801"/>
    </source>
</evidence>
<feature type="domain" description="JmjC" evidence="3">
    <location>
        <begin position="344"/>
        <end position="495"/>
    </location>
</feature>
<gene>
    <name evidence="4" type="ORF">BE221DRAFT_187192</name>
</gene>
<name>A0A1Y5HZ31_OSTTA</name>
<dbReference type="InterPro" id="IPR041667">
    <property type="entry name" value="Cupin_8"/>
</dbReference>
<dbReference type="Gene3D" id="2.60.120.650">
    <property type="entry name" value="Cupin"/>
    <property type="match status" value="1"/>
</dbReference>
<accession>A0A1Y5HZ31</accession>
<dbReference type="PANTHER" id="PTHR12461">
    <property type="entry name" value="HYPOXIA-INDUCIBLE FACTOR 1 ALPHA INHIBITOR-RELATED"/>
    <property type="match status" value="1"/>
</dbReference>
<evidence type="ECO:0000313" key="4">
    <source>
        <dbReference type="EMBL" id="OUS42508.1"/>
    </source>
</evidence>
<dbReference type="Proteomes" id="UP000195557">
    <property type="component" value="Unassembled WGS sequence"/>
</dbReference>
<evidence type="ECO:0000256" key="2">
    <source>
        <dbReference type="SAM" id="MobiDB-lite"/>
    </source>
</evidence>
<dbReference type="SUPFAM" id="SSF51197">
    <property type="entry name" value="Clavaminate synthase-like"/>
    <property type="match status" value="1"/>
</dbReference>
<sequence>MSDPWSAFGDDDRERAGAARGAAARRARRASAHAFFARDGGRAGVDGDVDAVRAAVLDDFDRRRAGEGVRTFAPGGAGAADACARARDAARRDDWTSARREARRVIWACAKQLEAGNWPDDGFLDAHTLAHGVVVLAELKGGEDDAGDEEFFTDDPTVSAACRDAGWDRRTRLGRIALDLLAASTLYSPDRVPEWCADAVALVERAFSRGESADATGEKPPLESVIPSALPERGVPTLEPGRAIAVEQASELSTTRFYTDYIAKERPCVIKGHIGADGEDWKLMDDFKTLDLFETYAETIVPVEYGTAFESHGTGVTTLGAFARDFLVPSNDAHDGLPPSEKVAYISQHPIFNQIPAMQGSFTISPYCLGRIRTETSAINAWLGTAGTKTAIHRDPYLNLLCQIAGHKYIRIYDDAQTKYLYCDDTDVLRAGNRNTFTRSPVNPESAADAREYPLASHAEYLETILAPGDVLFMPKNHWHYVRSLTTSVSVNFWF</sequence>
<feature type="compositionally biased region" description="Basic and acidic residues" evidence="2">
    <location>
        <begin position="210"/>
        <end position="221"/>
    </location>
</feature>
<dbReference type="eggNOG" id="KOG2132">
    <property type="taxonomic scope" value="Eukaryota"/>
</dbReference>
<reference evidence="4" key="1">
    <citation type="submission" date="2017-04" db="EMBL/GenBank/DDBJ databases">
        <title>Population genomics of picophytoplankton unveils novel chromosome hypervariability.</title>
        <authorList>
            <consortium name="DOE Joint Genome Institute"/>
            <person name="Blanc-Mathieu R."/>
            <person name="Krasovec M."/>
            <person name="Hebrard M."/>
            <person name="Yau S."/>
            <person name="Desgranges E."/>
            <person name="Martin J."/>
            <person name="Schackwitz W."/>
            <person name="Kuo A."/>
            <person name="Salin G."/>
            <person name="Donnadieu C."/>
            <person name="Desdevises Y."/>
            <person name="Sanchez-Ferandin S."/>
            <person name="Moreau H."/>
            <person name="Rivals E."/>
            <person name="Grigoriev I.V."/>
            <person name="Grimsley N."/>
            <person name="Eyre-Walker A."/>
            <person name="Piganeau G."/>
        </authorList>
    </citation>
    <scope>NUCLEOTIDE SEQUENCE [LARGE SCALE GENOMIC DNA]</scope>
    <source>
        <strain evidence="4">RCC 1115</strain>
    </source>
</reference>
<dbReference type="AlphaFoldDB" id="A0A1Y5HZ31"/>
<dbReference type="EMBL" id="KZ155838">
    <property type="protein sequence ID" value="OUS42508.1"/>
    <property type="molecule type" value="Genomic_DNA"/>
</dbReference>
<evidence type="ECO:0000259" key="3">
    <source>
        <dbReference type="PROSITE" id="PS51184"/>
    </source>
</evidence>
<protein>
    <recommendedName>
        <fullName evidence="3">JmjC domain-containing protein</fullName>
    </recommendedName>
</protein>
<dbReference type="PROSITE" id="PS51184">
    <property type="entry name" value="JMJC"/>
    <property type="match status" value="1"/>
</dbReference>